<dbReference type="OrthoDB" id="194386at2759"/>
<dbReference type="FunCoup" id="A0A2J6TS33">
    <property type="interactions" value="530"/>
</dbReference>
<keyword evidence="2" id="KW-1185">Reference proteome</keyword>
<protein>
    <submittedName>
        <fullName evidence="1">FAM86A protein</fullName>
    </submittedName>
</protein>
<dbReference type="STRING" id="1095630.A0A2J6TS33"/>
<evidence type="ECO:0000313" key="1">
    <source>
        <dbReference type="EMBL" id="PMD65827.1"/>
    </source>
</evidence>
<dbReference type="InterPro" id="IPR029063">
    <property type="entry name" value="SAM-dependent_MTases_sf"/>
</dbReference>
<dbReference type="Pfam" id="PF10294">
    <property type="entry name" value="Methyltransf_16"/>
    <property type="match status" value="1"/>
</dbReference>
<dbReference type="EMBL" id="KZ613745">
    <property type="protein sequence ID" value="PMD65827.1"/>
    <property type="molecule type" value="Genomic_DNA"/>
</dbReference>
<dbReference type="AlphaFoldDB" id="A0A2J6TS33"/>
<dbReference type="PANTHER" id="PTHR14614:SF130">
    <property type="entry name" value="PROTEIN-LYSINE N-METHYLTRANSFERASE EEF2KMT"/>
    <property type="match status" value="1"/>
</dbReference>
<reference evidence="1 2" key="1">
    <citation type="submission" date="2016-04" db="EMBL/GenBank/DDBJ databases">
        <title>A degradative enzymes factory behind the ericoid mycorrhizal symbiosis.</title>
        <authorList>
            <consortium name="DOE Joint Genome Institute"/>
            <person name="Martino E."/>
            <person name="Morin E."/>
            <person name="Grelet G."/>
            <person name="Kuo A."/>
            <person name="Kohler A."/>
            <person name="Daghino S."/>
            <person name="Barry K."/>
            <person name="Choi C."/>
            <person name="Cichocki N."/>
            <person name="Clum A."/>
            <person name="Copeland A."/>
            <person name="Hainaut M."/>
            <person name="Haridas S."/>
            <person name="Labutti K."/>
            <person name="Lindquist E."/>
            <person name="Lipzen A."/>
            <person name="Khouja H.-R."/>
            <person name="Murat C."/>
            <person name="Ohm R."/>
            <person name="Olson A."/>
            <person name="Spatafora J."/>
            <person name="Veneault-Fourrey C."/>
            <person name="Henrissat B."/>
            <person name="Grigoriev I."/>
            <person name="Martin F."/>
            <person name="Perotto S."/>
        </authorList>
    </citation>
    <scope>NUCLEOTIDE SEQUENCE [LARGE SCALE GENOMIC DNA]</scope>
    <source>
        <strain evidence="1 2">E</strain>
    </source>
</reference>
<gene>
    <name evidence="1" type="ORF">K444DRAFT_607229</name>
</gene>
<dbReference type="GO" id="GO:0008757">
    <property type="term" value="F:S-adenosylmethionine-dependent methyltransferase activity"/>
    <property type="evidence" value="ECO:0007669"/>
    <property type="project" value="UniProtKB-ARBA"/>
</dbReference>
<dbReference type="Gene3D" id="3.40.50.150">
    <property type="entry name" value="Vaccinia Virus protein VP39"/>
    <property type="match status" value="1"/>
</dbReference>
<dbReference type="RefSeq" id="XP_024742731.1">
    <property type="nucleotide sequence ID" value="XM_024879136.1"/>
</dbReference>
<dbReference type="PANTHER" id="PTHR14614">
    <property type="entry name" value="HEPATOCELLULAR CARCINOMA-ASSOCIATED ANTIGEN"/>
    <property type="match status" value="1"/>
</dbReference>
<dbReference type="SUPFAM" id="SSF53335">
    <property type="entry name" value="S-adenosyl-L-methionine-dependent methyltransferases"/>
    <property type="match status" value="1"/>
</dbReference>
<dbReference type="Proteomes" id="UP000235371">
    <property type="component" value="Unassembled WGS sequence"/>
</dbReference>
<dbReference type="GO" id="GO:0005737">
    <property type="term" value="C:cytoplasm"/>
    <property type="evidence" value="ECO:0007669"/>
    <property type="project" value="TreeGrafter"/>
</dbReference>
<organism evidence="1 2">
    <name type="scientific">Hyaloscypha bicolor E</name>
    <dbReference type="NCBI Taxonomy" id="1095630"/>
    <lineage>
        <taxon>Eukaryota</taxon>
        <taxon>Fungi</taxon>
        <taxon>Dikarya</taxon>
        <taxon>Ascomycota</taxon>
        <taxon>Pezizomycotina</taxon>
        <taxon>Leotiomycetes</taxon>
        <taxon>Helotiales</taxon>
        <taxon>Hyaloscyphaceae</taxon>
        <taxon>Hyaloscypha</taxon>
        <taxon>Hyaloscypha bicolor</taxon>
    </lineage>
</organism>
<name>A0A2J6TS33_9HELO</name>
<dbReference type="GeneID" id="36587213"/>
<proteinExistence type="predicted"/>
<dbReference type="InterPro" id="IPR019410">
    <property type="entry name" value="Methyltransf_16"/>
</dbReference>
<evidence type="ECO:0000313" key="2">
    <source>
        <dbReference type="Proteomes" id="UP000235371"/>
    </source>
</evidence>
<sequence length="343" mass="37748">MESQLSASARQQLNLFVRQYLQLQLNLDYPDEEHLRNDAFQLSLCSHLFSENGTKNASPVRYQLRVLKELTSRIEQSIQDWEEEGISDDLMNCLSSLLASSVPPEAISAQQKSYVTYTLSSLPLQDQAAPTITLLEARNLVAASGTTGLRTWEAALHLGNYLCANQATLVRGKSILELGAGTGYVSALCSKHLDASHVIATDGSDDVVSGLSTNFYLNDLQDSTIIEGKELKWGQALVGGEHPEWNGGRNIDLTLGADLTYDGSGIPQLVSTFGDLFELYPAMKIIYAATVRNPKTFEKFLGACRANKYVVEEIKFGIEKAELQEGPFYSDQVPIQLCLITRS</sequence>
<dbReference type="InParanoid" id="A0A2J6TS33"/>
<accession>A0A2J6TS33</accession>